<sequence length="121" mass="13005">MATAYGSTLGLDSTKMILALLLTQLVAFPCSLAFSKISGKIGTIKMLGVGILVYIVVCGVGFFMGFNIEPHQFAYEQNYTEVLNGNQGSVPGPVLEQLSQEGAPFYPARTGRRDSSPWPGR</sequence>
<evidence type="ECO:0000313" key="2">
    <source>
        <dbReference type="EMBL" id="MPN50284.1"/>
    </source>
</evidence>
<dbReference type="SUPFAM" id="SSF103473">
    <property type="entry name" value="MFS general substrate transporter"/>
    <property type="match status" value="1"/>
</dbReference>
<evidence type="ECO:0000256" key="1">
    <source>
        <dbReference type="SAM" id="Phobius"/>
    </source>
</evidence>
<keyword evidence="1" id="KW-0812">Transmembrane</keyword>
<reference evidence="2" key="1">
    <citation type="submission" date="2019-08" db="EMBL/GenBank/DDBJ databases">
        <authorList>
            <person name="Kucharzyk K."/>
            <person name="Murdoch R.W."/>
            <person name="Higgins S."/>
            <person name="Loffler F."/>
        </authorList>
    </citation>
    <scope>NUCLEOTIDE SEQUENCE</scope>
</reference>
<dbReference type="EMBL" id="VSSQ01114311">
    <property type="protein sequence ID" value="MPN50284.1"/>
    <property type="molecule type" value="Genomic_DNA"/>
</dbReference>
<gene>
    <name evidence="2" type="ORF">SDC9_197910</name>
</gene>
<protein>
    <submittedName>
        <fullName evidence="2">Uncharacterized protein</fullName>
    </submittedName>
</protein>
<keyword evidence="1" id="KW-1133">Transmembrane helix</keyword>
<keyword evidence="1" id="KW-0472">Membrane</keyword>
<feature type="transmembrane region" description="Helical" evidence="1">
    <location>
        <begin position="16"/>
        <end position="34"/>
    </location>
</feature>
<dbReference type="InterPro" id="IPR036259">
    <property type="entry name" value="MFS_trans_sf"/>
</dbReference>
<proteinExistence type="predicted"/>
<accession>A0A645IPL3</accession>
<dbReference type="AlphaFoldDB" id="A0A645IPL3"/>
<feature type="transmembrane region" description="Helical" evidence="1">
    <location>
        <begin position="46"/>
        <end position="66"/>
    </location>
</feature>
<comment type="caution">
    <text evidence="2">The sequence shown here is derived from an EMBL/GenBank/DDBJ whole genome shotgun (WGS) entry which is preliminary data.</text>
</comment>
<organism evidence="2">
    <name type="scientific">bioreactor metagenome</name>
    <dbReference type="NCBI Taxonomy" id="1076179"/>
    <lineage>
        <taxon>unclassified sequences</taxon>
        <taxon>metagenomes</taxon>
        <taxon>ecological metagenomes</taxon>
    </lineage>
</organism>
<name>A0A645IPL3_9ZZZZ</name>